<dbReference type="PRINTS" id="PR00081">
    <property type="entry name" value="GDHRDH"/>
</dbReference>
<dbReference type="GO" id="GO:0016491">
    <property type="term" value="F:oxidoreductase activity"/>
    <property type="evidence" value="ECO:0007669"/>
    <property type="project" value="TreeGrafter"/>
</dbReference>
<dbReference type="Gene3D" id="3.40.50.720">
    <property type="entry name" value="NAD(P)-binding Rossmann-like Domain"/>
    <property type="match status" value="1"/>
</dbReference>
<dbReference type="InterPro" id="IPR036291">
    <property type="entry name" value="NAD(P)-bd_dom_sf"/>
</dbReference>
<reference evidence="1 2" key="1">
    <citation type="submission" date="2019-03" db="EMBL/GenBank/DDBJ databases">
        <title>Genomic Encyclopedia of Type Strains, Phase III (KMG-III): the genomes of soil and plant-associated and newly described type strains.</title>
        <authorList>
            <person name="Whitman W."/>
        </authorList>
    </citation>
    <scope>NUCLEOTIDE SEQUENCE [LARGE SCALE GENOMIC DNA]</scope>
    <source>
        <strain evidence="1 2">CECT 7378</strain>
    </source>
</reference>
<dbReference type="InterPro" id="IPR051468">
    <property type="entry name" value="Fungal_SecMetab_SDRs"/>
</dbReference>
<evidence type="ECO:0000313" key="1">
    <source>
        <dbReference type="EMBL" id="TDO98127.1"/>
    </source>
</evidence>
<dbReference type="SUPFAM" id="SSF51735">
    <property type="entry name" value="NAD(P)-binding Rossmann-fold domains"/>
    <property type="match status" value="1"/>
</dbReference>
<dbReference type="EMBL" id="SNXC01000011">
    <property type="protein sequence ID" value="TDO98127.1"/>
    <property type="molecule type" value="Genomic_DNA"/>
</dbReference>
<dbReference type="Proteomes" id="UP000294656">
    <property type="component" value="Unassembled WGS sequence"/>
</dbReference>
<dbReference type="PANTHER" id="PTHR43544">
    <property type="entry name" value="SHORT-CHAIN DEHYDROGENASE/REDUCTASE"/>
    <property type="match status" value="1"/>
</dbReference>
<organism evidence="1 2">
    <name type="scientific">Marinomonas balearica</name>
    <dbReference type="NCBI Taxonomy" id="491947"/>
    <lineage>
        <taxon>Bacteria</taxon>
        <taxon>Pseudomonadati</taxon>
        <taxon>Pseudomonadota</taxon>
        <taxon>Gammaproteobacteria</taxon>
        <taxon>Oceanospirillales</taxon>
        <taxon>Oceanospirillaceae</taxon>
        <taxon>Marinomonas</taxon>
    </lineage>
</organism>
<proteinExistence type="predicted"/>
<evidence type="ECO:0000313" key="2">
    <source>
        <dbReference type="Proteomes" id="UP000294656"/>
    </source>
</evidence>
<dbReference type="Pfam" id="PF00106">
    <property type="entry name" value="adh_short"/>
    <property type="match status" value="1"/>
</dbReference>
<dbReference type="PANTHER" id="PTHR43544:SF12">
    <property type="entry name" value="NAD(P)-BINDING ROSSMANN-FOLD SUPERFAMILY PROTEIN"/>
    <property type="match status" value="1"/>
</dbReference>
<accession>A0A4R6M9D8</accession>
<name>A0A4R6M9D8_9GAMM</name>
<dbReference type="AlphaFoldDB" id="A0A4R6M9D8"/>
<sequence length="241" mass="27018">MPYSALIIGANSTIAVAIADQLMSAKVYDELILVTRAPIASTNLRVHSNVSSFECDYSEASIERIASKLTFKNPSIRLFICNGTLHGDQYFPEKKAEELIEEAMMSLFKANTVVPSLWLKHLLPVISKLTEAKIMLFSARVGSIKDNELGGWYSYRASKAALNMMIKTFSVEYNRRVTQSKLISFHPGMTDTPLSKPFQSRASYTLFTPEFVAKRALNIIESAHCDGKASYVDWDNKSIDW</sequence>
<dbReference type="InterPro" id="IPR002347">
    <property type="entry name" value="SDR_fam"/>
</dbReference>
<dbReference type="OrthoDB" id="9785826at2"/>
<protein>
    <submittedName>
        <fullName evidence="1">NAD(P)-dependent dehydrogenase (Short-subunit alcohol dehydrogenase family)</fullName>
    </submittedName>
</protein>
<keyword evidence="2" id="KW-1185">Reference proteome</keyword>
<gene>
    <name evidence="1" type="ORF">DFP79_1760</name>
</gene>
<dbReference type="RefSeq" id="WP_133503559.1">
    <property type="nucleotide sequence ID" value="NZ_SNXC01000011.1"/>
</dbReference>
<dbReference type="GO" id="GO:0005737">
    <property type="term" value="C:cytoplasm"/>
    <property type="evidence" value="ECO:0007669"/>
    <property type="project" value="TreeGrafter"/>
</dbReference>
<comment type="caution">
    <text evidence="1">The sequence shown here is derived from an EMBL/GenBank/DDBJ whole genome shotgun (WGS) entry which is preliminary data.</text>
</comment>